<evidence type="ECO:0000313" key="2">
    <source>
        <dbReference type="Proteomes" id="UP000579647"/>
    </source>
</evidence>
<dbReference type="GO" id="GO:0033499">
    <property type="term" value="P:galactose catabolic process via UDP-galactose, Leloir pathway"/>
    <property type="evidence" value="ECO:0007669"/>
    <property type="project" value="TreeGrafter"/>
</dbReference>
<dbReference type="Gene3D" id="2.70.98.10">
    <property type="match status" value="1"/>
</dbReference>
<dbReference type="RefSeq" id="WP_184361055.1">
    <property type="nucleotide sequence ID" value="NZ_BAAAKM010000165.1"/>
</dbReference>
<protein>
    <submittedName>
        <fullName evidence="1">Aldose 1-epimerase</fullName>
        <ecNumber evidence="1">5.1.3.3</ecNumber>
    </submittedName>
</protein>
<organism evidence="1 2">
    <name type="scientific">Nocardiopsis metallicus</name>
    <dbReference type="NCBI Taxonomy" id="179819"/>
    <lineage>
        <taxon>Bacteria</taxon>
        <taxon>Bacillati</taxon>
        <taxon>Actinomycetota</taxon>
        <taxon>Actinomycetes</taxon>
        <taxon>Streptosporangiales</taxon>
        <taxon>Nocardiopsidaceae</taxon>
        <taxon>Nocardiopsis</taxon>
    </lineage>
</organism>
<name>A0A840WBV8_9ACTN</name>
<dbReference type="CDD" id="cd09022">
    <property type="entry name" value="Aldose_epim_Ec_YihR"/>
    <property type="match status" value="1"/>
</dbReference>
<dbReference type="GO" id="GO:0004034">
    <property type="term" value="F:aldose 1-epimerase activity"/>
    <property type="evidence" value="ECO:0007669"/>
    <property type="project" value="UniProtKB-EC"/>
</dbReference>
<evidence type="ECO:0000313" key="1">
    <source>
        <dbReference type="EMBL" id="MBB5489227.1"/>
    </source>
</evidence>
<gene>
    <name evidence="1" type="ORF">HNR07_000364</name>
</gene>
<dbReference type="Proteomes" id="UP000579647">
    <property type="component" value="Unassembled WGS sequence"/>
</dbReference>
<dbReference type="EC" id="5.1.3.3" evidence="1"/>
<dbReference type="InterPro" id="IPR014718">
    <property type="entry name" value="GH-type_carb-bd"/>
</dbReference>
<dbReference type="InterPro" id="IPR008183">
    <property type="entry name" value="Aldose_1/G6P_1-epimerase"/>
</dbReference>
<accession>A0A840WBV8</accession>
<sequence length="327" mass="35424">MISRFGGLPDRERHEGKGEQVGEVFELRAGEYGARVDRVGAGLQALTWRERDLVWPYTRPEGPLAGQGQVLAPWPNRVASGRYAFQGTEYRLNVNDPATGSAIHGLVDGVEWSPVEESEEAVTLRLDFPGTPGYPFPLELTITYRLGDAGLTVTASARNTGTSHAPFGLGFHPYLTLGTPLRDLAERGEAHVEAGIGSYQPTDSRMIPQGDPVPVAGGVFDLRAPGRALGTTVLDTAFTDLDRDGEERAWVRLSGPEHRVALWSGPGFSWLQLFSSDTLGGELHRANLAVEPMTCPPDALNSGRDLIVLAPRECVERTFGILAEQLT</sequence>
<comment type="caution">
    <text evidence="1">The sequence shown here is derived from an EMBL/GenBank/DDBJ whole genome shotgun (WGS) entry which is preliminary data.</text>
</comment>
<proteinExistence type="predicted"/>
<dbReference type="EMBL" id="JACHDO010000001">
    <property type="protein sequence ID" value="MBB5489227.1"/>
    <property type="molecule type" value="Genomic_DNA"/>
</dbReference>
<dbReference type="InterPro" id="IPR011013">
    <property type="entry name" value="Gal_mutarotase_sf_dom"/>
</dbReference>
<dbReference type="AlphaFoldDB" id="A0A840WBV8"/>
<dbReference type="SUPFAM" id="SSF74650">
    <property type="entry name" value="Galactose mutarotase-like"/>
    <property type="match status" value="1"/>
</dbReference>
<reference evidence="1 2" key="1">
    <citation type="submission" date="2020-08" db="EMBL/GenBank/DDBJ databases">
        <title>Sequencing the genomes of 1000 actinobacteria strains.</title>
        <authorList>
            <person name="Klenk H.-P."/>
        </authorList>
    </citation>
    <scope>NUCLEOTIDE SEQUENCE [LARGE SCALE GENOMIC DNA]</scope>
    <source>
        <strain evidence="1 2">DSM 44598</strain>
    </source>
</reference>
<dbReference type="GO" id="GO:0006006">
    <property type="term" value="P:glucose metabolic process"/>
    <property type="evidence" value="ECO:0007669"/>
    <property type="project" value="TreeGrafter"/>
</dbReference>
<keyword evidence="1" id="KW-0413">Isomerase</keyword>
<dbReference type="PANTHER" id="PTHR10091:SF0">
    <property type="entry name" value="GALACTOSE MUTAROTASE"/>
    <property type="match status" value="1"/>
</dbReference>
<keyword evidence="2" id="KW-1185">Reference proteome</keyword>
<dbReference type="PANTHER" id="PTHR10091">
    <property type="entry name" value="ALDOSE-1-EPIMERASE"/>
    <property type="match status" value="1"/>
</dbReference>
<dbReference type="GO" id="GO:0030246">
    <property type="term" value="F:carbohydrate binding"/>
    <property type="evidence" value="ECO:0007669"/>
    <property type="project" value="InterPro"/>
</dbReference>
<dbReference type="Pfam" id="PF01263">
    <property type="entry name" value="Aldose_epim"/>
    <property type="match status" value="1"/>
</dbReference>
<dbReference type="InterPro" id="IPR037480">
    <property type="entry name" value="YihR-like"/>
</dbReference>